<dbReference type="EMBL" id="LQQU01000023">
    <property type="protein sequence ID" value="KZE31672.1"/>
    <property type="molecule type" value="Genomic_DNA"/>
</dbReference>
<reference evidence="3" key="1">
    <citation type="submission" date="2016-01" db="EMBL/GenBank/DDBJ databases">
        <title>Draft genome of Chromobacterium sp. F49.</title>
        <authorList>
            <person name="Hong K.W."/>
        </authorList>
    </citation>
    <scope>NUCLEOTIDE SEQUENCE [LARGE SCALE GENOMIC DNA]</scope>
    <source>
        <strain evidence="3">CN10</strain>
    </source>
</reference>
<feature type="region of interest" description="Disordered" evidence="1">
    <location>
        <begin position="14"/>
        <end position="33"/>
    </location>
</feature>
<name>A0A165F6A4_9NEIS</name>
<proteinExistence type="predicted"/>
<protein>
    <submittedName>
        <fullName evidence="2">Uncharacterized protein</fullName>
    </submittedName>
</protein>
<sequence>MFDVQNQPRIAQAALGEESARRDLPSSQFAAPPGGFLADQHRLDFTGDVAFQIRFALPGLVFEPHLQHRQAGGGVAQSGFALDRGGQLQTIEQNLP</sequence>
<evidence type="ECO:0000256" key="1">
    <source>
        <dbReference type="SAM" id="MobiDB-lite"/>
    </source>
</evidence>
<evidence type="ECO:0000313" key="2">
    <source>
        <dbReference type="EMBL" id="KZE31672.1"/>
    </source>
</evidence>
<comment type="caution">
    <text evidence="2">The sequence shown here is derived from an EMBL/GenBank/DDBJ whole genome shotgun (WGS) entry which is preliminary data.</text>
</comment>
<dbReference type="STRING" id="1452487.AVW16_00345"/>
<dbReference type="AlphaFoldDB" id="A0A165F6A4"/>
<gene>
    <name evidence="2" type="ORF">AVW16_00345</name>
</gene>
<evidence type="ECO:0000313" key="3">
    <source>
        <dbReference type="Proteomes" id="UP000076625"/>
    </source>
</evidence>
<organism evidence="2 3">
    <name type="scientific">Crenobacter luteus</name>
    <dbReference type="NCBI Taxonomy" id="1452487"/>
    <lineage>
        <taxon>Bacteria</taxon>
        <taxon>Pseudomonadati</taxon>
        <taxon>Pseudomonadota</taxon>
        <taxon>Betaproteobacteria</taxon>
        <taxon>Neisseriales</taxon>
        <taxon>Neisseriaceae</taxon>
        <taxon>Crenobacter</taxon>
    </lineage>
</organism>
<dbReference type="Proteomes" id="UP000076625">
    <property type="component" value="Unassembled WGS sequence"/>
</dbReference>
<accession>A0A165F6A4</accession>
<keyword evidence="3" id="KW-1185">Reference proteome</keyword>